<protein>
    <recommendedName>
        <fullName evidence="1">DUF4423 domain-containing protein</fullName>
    </recommendedName>
</protein>
<evidence type="ECO:0000313" key="5">
    <source>
        <dbReference type="Proteomes" id="UP000001497"/>
    </source>
</evidence>
<dbReference type="eggNOG" id="ENOG5034BNB">
    <property type="taxonomic scope" value="Bacteria"/>
</dbReference>
<reference evidence="2 5" key="1">
    <citation type="submission" date="2009-10" db="EMBL/GenBank/DDBJ databases">
        <title>Complete sequence of Fibrobacter succinogenes subsp. succinogenes S85.</title>
        <authorList>
            <consortium name="US DOE Joint Genome Institute"/>
            <person name="Lucas S."/>
            <person name="Copeland A."/>
            <person name="Lapidus A."/>
            <person name="Glavina del Rio T."/>
            <person name="Tice H."/>
            <person name="Bruce D."/>
            <person name="Goodwin L."/>
            <person name="Pitluck S."/>
            <person name="Chertkov O."/>
            <person name="Detter J.C."/>
            <person name="Han C."/>
            <person name="Tapia R."/>
            <person name="Larimer F."/>
            <person name="Land M."/>
            <person name="Hauser L."/>
            <person name="Kyrpides N."/>
            <person name="Mikhailova N."/>
            <person name="Weimer P.J."/>
            <person name="Stevenson D.M."/>
            <person name="Boyum J."/>
            <person name="Brumm P.I."/>
            <person name="Mead D."/>
        </authorList>
    </citation>
    <scope>NUCLEOTIDE SEQUENCE [LARGE SCALE GENOMIC DNA]</scope>
    <source>
        <strain evidence="5">ATCC 19169 / S85</strain>
        <strain evidence="2">S85</strain>
    </source>
</reference>
<name>C9RM48_FIBSS</name>
<dbReference type="EMBL" id="CP001792">
    <property type="protein sequence ID" value="ACX74210.1"/>
    <property type="molecule type" value="Genomic_DNA"/>
</dbReference>
<dbReference type="AlphaFoldDB" id="C9RM48"/>
<dbReference type="Proteomes" id="UP000000517">
    <property type="component" value="Chromosome"/>
</dbReference>
<dbReference type="Pfam" id="PF14394">
    <property type="entry name" value="DUF4423"/>
    <property type="match status" value="1"/>
</dbReference>
<dbReference type="OrthoDB" id="9803199at2"/>
<proteinExistence type="predicted"/>
<dbReference type="InterPro" id="IPR025537">
    <property type="entry name" value="DUF4423"/>
</dbReference>
<dbReference type="KEGG" id="fsu:Fisuc_0598"/>
<reference evidence="4" key="2">
    <citation type="submission" date="2010-08" db="EMBL/GenBank/DDBJ databases">
        <title>Complete sequence of Fibrobacter succinogenes subsp. succinogenes S85.</title>
        <authorList>
            <person name="Durkin A.S."/>
            <person name="Nelson K.E."/>
            <person name="Morrison M."/>
            <person name="Forsberg C.W."/>
            <person name="Wilson D.B."/>
            <person name="Russell J.B."/>
            <person name="Cann I.K.O."/>
            <person name="Mackie R.I."/>
            <person name="White B.A."/>
        </authorList>
    </citation>
    <scope>NUCLEOTIDE SEQUENCE [LARGE SCALE GENOMIC DNA]</scope>
    <source>
        <strain evidence="4">ATCC 19169 / S85</strain>
    </source>
</reference>
<reference evidence="3" key="3">
    <citation type="submission" date="2010-08" db="EMBL/GenBank/DDBJ databases">
        <authorList>
            <person name="Durkin A.S."/>
            <person name="Nelson K.E."/>
            <person name="Morrison M."/>
            <person name="Forsberg C.W."/>
            <person name="Wilson D.B."/>
            <person name="Russell J.B."/>
            <person name="Cann I.K.O."/>
            <person name="Mackie R.I."/>
            <person name="White B.A."/>
        </authorList>
    </citation>
    <scope>NUCLEOTIDE SEQUENCE</scope>
    <source>
        <strain evidence="3">S85</strain>
    </source>
</reference>
<gene>
    <name evidence="2" type="ordered locus">Fisuc_0598</name>
    <name evidence="3" type="ordered locus">FSU_1026</name>
</gene>
<dbReference type="InterPro" id="IPR011873">
    <property type="entry name" value="CHP02147"/>
</dbReference>
<feature type="domain" description="DUF4423" evidence="1">
    <location>
        <begin position="103"/>
        <end position="267"/>
    </location>
</feature>
<accession>C9RM48</accession>
<dbReference type="KEGG" id="fsc:FSU_1026"/>
<dbReference type="HOGENOM" id="CLU_061509_0_0_0"/>
<dbReference type="NCBIfam" id="TIGR02147">
    <property type="entry name" value="Fsuc_second"/>
    <property type="match status" value="1"/>
</dbReference>
<dbReference type="RefSeq" id="WP_014545377.1">
    <property type="nucleotide sequence ID" value="NC_013410.1"/>
</dbReference>
<organism evidence="3 4">
    <name type="scientific">Fibrobacter succinogenes (strain ATCC 19169 / S85)</name>
    <dbReference type="NCBI Taxonomy" id="59374"/>
    <lineage>
        <taxon>Bacteria</taxon>
        <taxon>Pseudomonadati</taxon>
        <taxon>Fibrobacterota</taxon>
        <taxon>Fibrobacteria</taxon>
        <taxon>Fibrobacterales</taxon>
        <taxon>Fibrobacteraceae</taxon>
        <taxon>Fibrobacter</taxon>
    </lineage>
</organism>
<dbReference type="EMBL" id="CP002158">
    <property type="protein sequence ID" value="ADL26671.1"/>
    <property type="molecule type" value="Genomic_DNA"/>
</dbReference>
<dbReference type="Proteomes" id="UP000001497">
    <property type="component" value="Chromosome"/>
</dbReference>
<evidence type="ECO:0000313" key="4">
    <source>
        <dbReference type="Proteomes" id="UP000000517"/>
    </source>
</evidence>
<evidence type="ECO:0000259" key="1">
    <source>
        <dbReference type="Pfam" id="PF14394"/>
    </source>
</evidence>
<sequence>MKPVTEYRDYRCCMQDFYDERKRTSSFTWREFARLAGFTSPTYLKLVCEGKSSLSELGIERVAAAMNLGGFENAYFRNLVRYNQAKDDETKKTAFANMRNIADANKIRVVDGDAFTYFESWKNPVLRELVAMMPGATPEDVAQMCWNPITADEVRNSLDFMVRVGILQRKSENVYEQTDKALVGNSEVMPLVVRSMHREMAGFAQKAIDQFDVHDRDVSGVTMGIDRETYEQIVRELDSCRRKIVAIANTSKEPCQVYRLNLQMFPLSKNTHKKDEG</sequence>
<dbReference type="STRING" id="59374.FSU_1026"/>
<evidence type="ECO:0000313" key="3">
    <source>
        <dbReference type="EMBL" id="ADL26671.1"/>
    </source>
</evidence>
<evidence type="ECO:0000313" key="2">
    <source>
        <dbReference type="EMBL" id="ACX74210.1"/>
    </source>
</evidence>
<keyword evidence="5" id="KW-1185">Reference proteome</keyword>